<name>A0A9P9BHI2_9PEZI</name>
<feature type="compositionally biased region" description="Basic and acidic residues" evidence="3">
    <location>
        <begin position="165"/>
        <end position="174"/>
    </location>
</feature>
<dbReference type="RefSeq" id="XP_046006776.1">
    <property type="nucleotide sequence ID" value="XM_046150783.1"/>
</dbReference>
<dbReference type="InterPro" id="IPR001810">
    <property type="entry name" value="F-box_dom"/>
</dbReference>
<organism evidence="5 6">
    <name type="scientific">Microdochium trichocladiopsis</name>
    <dbReference type="NCBI Taxonomy" id="1682393"/>
    <lineage>
        <taxon>Eukaryota</taxon>
        <taxon>Fungi</taxon>
        <taxon>Dikarya</taxon>
        <taxon>Ascomycota</taxon>
        <taxon>Pezizomycotina</taxon>
        <taxon>Sordariomycetes</taxon>
        <taxon>Xylariomycetidae</taxon>
        <taxon>Xylariales</taxon>
        <taxon>Microdochiaceae</taxon>
        <taxon>Microdochium</taxon>
    </lineage>
</organism>
<evidence type="ECO:0000313" key="5">
    <source>
        <dbReference type="EMBL" id="KAH7018509.1"/>
    </source>
</evidence>
<dbReference type="Proteomes" id="UP000756346">
    <property type="component" value="Unassembled WGS sequence"/>
</dbReference>
<keyword evidence="6" id="KW-1185">Reference proteome</keyword>
<protein>
    <recommendedName>
        <fullName evidence="4">F-box domain-containing protein</fullName>
    </recommendedName>
</protein>
<accession>A0A9P9BHI2</accession>
<dbReference type="OrthoDB" id="722566at2759"/>
<dbReference type="PANTHER" id="PTHR10706:SF130">
    <property type="entry name" value="F-BOX ONLY PROTEIN 31"/>
    <property type="match status" value="1"/>
</dbReference>
<dbReference type="SMART" id="SM00256">
    <property type="entry name" value="FBOX"/>
    <property type="match status" value="1"/>
</dbReference>
<feature type="region of interest" description="Disordered" evidence="3">
    <location>
        <begin position="165"/>
        <end position="184"/>
    </location>
</feature>
<dbReference type="CDD" id="cd09917">
    <property type="entry name" value="F-box_SF"/>
    <property type="match status" value="1"/>
</dbReference>
<dbReference type="PROSITE" id="PS50181">
    <property type="entry name" value="FBOX"/>
    <property type="match status" value="1"/>
</dbReference>
<evidence type="ECO:0000259" key="4">
    <source>
        <dbReference type="PROSITE" id="PS50181"/>
    </source>
</evidence>
<evidence type="ECO:0000256" key="1">
    <source>
        <dbReference type="ARBA" id="ARBA00004906"/>
    </source>
</evidence>
<dbReference type="GeneID" id="70180329"/>
<proteinExistence type="predicted"/>
<evidence type="ECO:0000256" key="3">
    <source>
        <dbReference type="SAM" id="MobiDB-lite"/>
    </source>
</evidence>
<dbReference type="Gene3D" id="1.20.1280.50">
    <property type="match status" value="1"/>
</dbReference>
<keyword evidence="2" id="KW-0833">Ubl conjugation pathway</keyword>
<comment type="pathway">
    <text evidence="1">Protein modification; protein ubiquitination.</text>
</comment>
<evidence type="ECO:0000313" key="6">
    <source>
        <dbReference type="Proteomes" id="UP000756346"/>
    </source>
</evidence>
<gene>
    <name evidence="5" type="ORF">B0I36DRAFT_253809</name>
</gene>
<dbReference type="PANTHER" id="PTHR10706">
    <property type="entry name" value="F-BOX FAMILY PROTEIN"/>
    <property type="match status" value="1"/>
</dbReference>
<evidence type="ECO:0000256" key="2">
    <source>
        <dbReference type="ARBA" id="ARBA00022786"/>
    </source>
</evidence>
<dbReference type="InterPro" id="IPR045048">
    <property type="entry name" value="FBXO31/39"/>
</dbReference>
<dbReference type="SUPFAM" id="SSF81383">
    <property type="entry name" value="F-box domain"/>
    <property type="match status" value="1"/>
</dbReference>
<feature type="domain" description="F-box" evidence="4">
    <location>
        <begin position="7"/>
        <end position="53"/>
    </location>
</feature>
<dbReference type="AlphaFoldDB" id="A0A9P9BHI2"/>
<dbReference type="Pfam" id="PF12937">
    <property type="entry name" value="F-box-like"/>
    <property type="match status" value="1"/>
</dbReference>
<dbReference type="EMBL" id="JAGTJQ010000011">
    <property type="protein sequence ID" value="KAH7018509.1"/>
    <property type="molecule type" value="Genomic_DNA"/>
</dbReference>
<dbReference type="Pfam" id="PF12014">
    <property type="entry name" value="Cyclin_D1_bind"/>
    <property type="match status" value="1"/>
</dbReference>
<reference evidence="5" key="1">
    <citation type="journal article" date="2021" name="Nat. Commun.">
        <title>Genetic determinants of endophytism in the Arabidopsis root mycobiome.</title>
        <authorList>
            <person name="Mesny F."/>
            <person name="Miyauchi S."/>
            <person name="Thiergart T."/>
            <person name="Pickel B."/>
            <person name="Atanasova L."/>
            <person name="Karlsson M."/>
            <person name="Huettel B."/>
            <person name="Barry K.W."/>
            <person name="Haridas S."/>
            <person name="Chen C."/>
            <person name="Bauer D."/>
            <person name="Andreopoulos W."/>
            <person name="Pangilinan J."/>
            <person name="LaButti K."/>
            <person name="Riley R."/>
            <person name="Lipzen A."/>
            <person name="Clum A."/>
            <person name="Drula E."/>
            <person name="Henrissat B."/>
            <person name="Kohler A."/>
            <person name="Grigoriev I.V."/>
            <person name="Martin F.M."/>
            <person name="Hacquard S."/>
        </authorList>
    </citation>
    <scope>NUCLEOTIDE SEQUENCE</scope>
    <source>
        <strain evidence="5">MPI-CAGE-CH-0230</strain>
    </source>
</reference>
<comment type="caution">
    <text evidence="5">The sequence shown here is derived from an EMBL/GenBank/DDBJ whole genome shotgun (WGS) entry which is preliminary data.</text>
</comment>
<sequence length="465" mass="53444">MGPAEPFCGLLKLPSELIDAIFTFLSPLDLAALSLTCRKLNEHASTDLHWQQRVLANLPGNRITTPYPCESWRELYASHDPHWFLTRYRIWFCDRELTGHMIVVRYDARRGCIEGYRMVVSREAAGVQTWVADSDVHIHFFKPIVNLHMDKPVLQLNARRYNAAKKQDESEATQRGRQGWRRAEYPMQLNTRSDPRHSNILLAKRLEEHDYDHILENAFPYGNVWPPPNIPATDRVIGKPAGLHRLPSPDSEAEEPFWRVESRDDMSETTFRIRHYLDLGTPSLAVALGEEISTYSTLDPGLYTPTAEKPWRGIWVGDYSGHGCEFLLINQPEVPGESDEAPLEREPGETEEEFQARFLRERVHRGRLEAIKLTGDPNVPRGEYTFVADDLGPRGFVGVAQEEPFQGARIVKSRGHIAAEGFYHDKYMESQLIMVSHNRLAQYWVGFGHISFFERVDIDQFLVPR</sequence>
<dbReference type="InterPro" id="IPR036047">
    <property type="entry name" value="F-box-like_dom_sf"/>
</dbReference>